<reference evidence="2 3" key="1">
    <citation type="submission" date="2021-02" db="EMBL/GenBank/DDBJ databases">
        <title>Activity-based single-cell genomes from oceanic crustal fluid captures similar information to metagenomic and metatranscriptomic surveys with orders of magnitude less sampling.</title>
        <authorList>
            <person name="D'Angelo T.S."/>
            <person name="Orcutt B.N."/>
        </authorList>
    </citation>
    <scope>NUCLEOTIDE SEQUENCE [LARGE SCALE GENOMIC DNA]</scope>
    <source>
        <strain evidence="2">AH-315-G07</strain>
    </source>
</reference>
<evidence type="ECO:0000256" key="1">
    <source>
        <dbReference type="SAM" id="MobiDB-lite"/>
    </source>
</evidence>
<comment type="caution">
    <text evidence="2">The sequence shown here is derived from an EMBL/GenBank/DDBJ whole genome shotgun (WGS) entry which is preliminary data.</text>
</comment>
<name>A0ABS3AV86_9BACT</name>
<feature type="non-terminal residue" evidence="2">
    <location>
        <position position="1"/>
    </location>
</feature>
<proteinExistence type="predicted"/>
<evidence type="ECO:0000313" key="3">
    <source>
        <dbReference type="Proteomes" id="UP000722121"/>
    </source>
</evidence>
<feature type="compositionally biased region" description="Acidic residues" evidence="1">
    <location>
        <begin position="12"/>
        <end position="26"/>
    </location>
</feature>
<accession>A0ABS3AV86</accession>
<feature type="region of interest" description="Disordered" evidence="1">
    <location>
        <begin position="1"/>
        <end position="76"/>
    </location>
</feature>
<sequence>EVRNTVAFLDWFGDEPEDLTDLDESEPTTSNKEDEKGKTGSCGSGSCGGKSHADGNCGAGSGSSQYPWDDQAPLDE</sequence>
<gene>
    <name evidence="2" type="ORF">JYU14_05430</name>
</gene>
<organism evidence="2 3">
    <name type="scientific">Simkania negevensis</name>
    <dbReference type="NCBI Taxonomy" id="83561"/>
    <lineage>
        <taxon>Bacteria</taxon>
        <taxon>Pseudomonadati</taxon>
        <taxon>Chlamydiota</taxon>
        <taxon>Chlamydiia</taxon>
        <taxon>Parachlamydiales</taxon>
        <taxon>Simkaniaceae</taxon>
        <taxon>Simkania</taxon>
    </lineage>
</organism>
<keyword evidence="3" id="KW-1185">Reference proteome</keyword>
<protein>
    <submittedName>
        <fullName evidence="2">Uncharacterized protein</fullName>
    </submittedName>
</protein>
<dbReference type="EMBL" id="JAFITR010000171">
    <property type="protein sequence ID" value="MBN4067508.1"/>
    <property type="molecule type" value="Genomic_DNA"/>
</dbReference>
<evidence type="ECO:0000313" key="2">
    <source>
        <dbReference type="EMBL" id="MBN4067508.1"/>
    </source>
</evidence>
<dbReference type="Proteomes" id="UP000722121">
    <property type="component" value="Unassembled WGS sequence"/>
</dbReference>